<dbReference type="PANTHER" id="PTHR10947:SF0">
    <property type="entry name" value="PHENYLALANINE--TRNA LIGASE BETA SUBUNIT"/>
    <property type="match status" value="1"/>
</dbReference>
<proteinExistence type="predicted"/>
<dbReference type="PANTHER" id="PTHR10947">
    <property type="entry name" value="PHENYLALANYL-TRNA SYNTHETASE BETA CHAIN AND LEUCINE-RICH REPEAT-CONTAINING PROTEIN 47"/>
    <property type="match status" value="1"/>
</dbReference>
<dbReference type="Pfam" id="PF18262">
    <property type="entry name" value="PhetRS_B1"/>
    <property type="match status" value="1"/>
</dbReference>
<dbReference type="SUPFAM" id="SSF46955">
    <property type="entry name" value="Putative DNA-binding domain"/>
    <property type="match status" value="1"/>
</dbReference>
<dbReference type="GO" id="GO:0003723">
    <property type="term" value="F:RNA binding"/>
    <property type="evidence" value="ECO:0007669"/>
    <property type="project" value="InterPro"/>
</dbReference>
<dbReference type="InterPro" id="IPR040659">
    <property type="entry name" value="PhetRS_B1"/>
</dbReference>
<name>A0A1B6IZD4_9HEMI</name>
<reference evidence="2" key="1">
    <citation type="submission" date="2015-11" db="EMBL/GenBank/DDBJ databases">
        <title>De novo transcriptome assembly of four potential Pierce s Disease insect vectors from Arizona vineyards.</title>
        <authorList>
            <person name="Tassone E.E."/>
        </authorList>
    </citation>
    <scope>NUCLEOTIDE SEQUENCE</scope>
</reference>
<dbReference type="GO" id="GO:0004826">
    <property type="term" value="F:phenylalanine-tRNA ligase activity"/>
    <property type="evidence" value="ECO:0007669"/>
    <property type="project" value="InterPro"/>
</dbReference>
<feature type="non-terminal residue" evidence="2">
    <location>
        <position position="1"/>
    </location>
</feature>
<evidence type="ECO:0000313" key="2">
    <source>
        <dbReference type="EMBL" id="JAS92283.1"/>
    </source>
</evidence>
<dbReference type="GO" id="GO:0006432">
    <property type="term" value="P:phenylalanyl-tRNA aminoacylation"/>
    <property type="evidence" value="ECO:0007669"/>
    <property type="project" value="InterPro"/>
</dbReference>
<evidence type="ECO:0000259" key="1">
    <source>
        <dbReference type="SMART" id="SM00873"/>
    </source>
</evidence>
<dbReference type="Gene3D" id="3.30.56.10">
    <property type="match status" value="1"/>
</dbReference>
<dbReference type="SMART" id="SM00873">
    <property type="entry name" value="B3_4"/>
    <property type="match status" value="1"/>
</dbReference>
<gene>
    <name evidence="2" type="ORF">g.1555</name>
</gene>
<dbReference type="Gene3D" id="3.50.40.10">
    <property type="entry name" value="Phenylalanyl-trna Synthetase, Chain B, domain 3"/>
    <property type="match status" value="1"/>
</dbReference>
<feature type="domain" description="B3/B4 tRNA-binding" evidence="1">
    <location>
        <begin position="83"/>
        <end position="231"/>
    </location>
</feature>
<dbReference type="InterPro" id="IPR009061">
    <property type="entry name" value="DNA-bd_dom_put_sf"/>
</dbReference>
<dbReference type="InterPro" id="IPR020825">
    <property type="entry name" value="Phe-tRNA_synthase-like_B3/B4"/>
</dbReference>
<protein>
    <recommendedName>
        <fullName evidence="1">B3/B4 tRNA-binding domain-containing protein</fullName>
    </recommendedName>
</protein>
<dbReference type="InterPro" id="IPR045060">
    <property type="entry name" value="Phe-tRNA-ligase_IIc_bsu"/>
</dbReference>
<dbReference type="EMBL" id="GECU01015423">
    <property type="protein sequence ID" value="JAS92283.1"/>
    <property type="molecule type" value="Transcribed_RNA"/>
</dbReference>
<dbReference type="AlphaFoldDB" id="A0A1B6IZD4"/>
<dbReference type="GO" id="GO:0009328">
    <property type="term" value="C:phenylalanine-tRNA ligase complex"/>
    <property type="evidence" value="ECO:0007669"/>
    <property type="project" value="TreeGrafter"/>
</dbReference>
<sequence>LGSIACSEEELEKRLFEFGVELDDVYEEDGRTMYKLDIAANRYDLLCAEGLTAALRAFVYGVRYTDISAEAPRITVHKYPTDDRPHIACAVIRNISLTQESYDSLISYQDKLHQSIGRGRSIAAIGTHDADKLDGQIVYKEVVLGDLSFVPLGAGAAVNGAELEDHFRDDKKISRYFGLLKDRSRSVAFYAGGRVMSVPPIINSEATRLSLSTKNIFIEVTGTDFEGSTRC</sequence>
<accession>A0A1B6IZD4</accession>
<organism evidence="2">
    <name type="scientific">Homalodisca liturata</name>
    <dbReference type="NCBI Taxonomy" id="320908"/>
    <lineage>
        <taxon>Eukaryota</taxon>
        <taxon>Metazoa</taxon>
        <taxon>Ecdysozoa</taxon>
        <taxon>Arthropoda</taxon>
        <taxon>Hexapoda</taxon>
        <taxon>Insecta</taxon>
        <taxon>Pterygota</taxon>
        <taxon>Neoptera</taxon>
        <taxon>Paraneoptera</taxon>
        <taxon>Hemiptera</taxon>
        <taxon>Auchenorrhyncha</taxon>
        <taxon>Membracoidea</taxon>
        <taxon>Cicadellidae</taxon>
        <taxon>Cicadellinae</taxon>
        <taxon>Proconiini</taxon>
        <taxon>Homalodisca</taxon>
    </lineage>
</organism>
<dbReference type="InterPro" id="IPR005146">
    <property type="entry name" value="B3/B4_tRNA-bd"/>
</dbReference>